<sequence>MPVGIDYQHGAVDLVRDDGEQRVIVAAGIVVAGPLHQQRAQGDVAQAGAGLRDMAKAKPAIRPQDPDGGQVLGALGVGIRQLLHERLHAHAKDLRTGCAIECLRSSVQEDHLVVRVQDEDGIGGLLERIAEQLMGVGYAERFVSVWHE</sequence>
<comment type="caution">
    <text evidence="1">The sequence shown here is derived from an EMBL/GenBank/DDBJ whole genome shotgun (WGS) entry which is preliminary data.</text>
</comment>
<dbReference type="EMBL" id="AHJE01000005">
    <property type="protein sequence ID" value="EHP44522.1"/>
    <property type="molecule type" value="Genomic_DNA"/>
</dbReference>
<organism evidence="1 2">
    <name type="scientific">Cupriavidus basilensis OR16</name>
    <dbReference type="NCBI Taxonomy" id="1127483"/>
    <lineage>
        <taxon>Bacteria</taxon>
        <taxon>Pseudomonadati</taxon>
        <taxon>Pseudomonadota</taxon>
        <taxon>Betaproteobacteria</taxon>
        <taxon>Burkholderiales</taxon>
        <taxon>Burkholderiaceae</taxon>
        <taxon>Cupriavidus</taxon>
    </lineage>
</organism>
<dbReference type="Proteomes" id="UP000005808">
    <property type="component" value="Unassembled WGS sequence"/>
</dbReference>
<name>H1RYZ1_9BURK</name>
<dbReference type="AlphaFoldDB" id="H1RYZ1"/>
<protein>
    <submittedName>
        <fullName evidence="1">Uncharacterized protein</fullName>
    </submittedName>
</protein>
<reference evidence="1 2" key="1">
    <citation type="journal article" date="2012" name="J. Bacteriol.">
        <title>De Novo Genome Project of Cupriavidus basilensis OR16.</title>
        <authorList>
            <person name="Cserhati M."/>
            <person name="Kriszt B."/>
            <person name="Szoboszlay S."/>
            <person name="Toth A."/>
            <person name="Szabo I."/>
            <person name="Tancsics A."/>
            <person name="Nagy I."/>
            <person name="Horvath B."/>
            <person name="Nagy I."/>
            <person name="Kukolya J."/>
        </authorList>
    </citation>
    <scope>NUCLEOTIDE SEQUENCE [LARGE SCALE GENOMIC DNA]</scope>
    <source>
        <strain evidence="1 2">OR16</strain>
    </source>
</reference>
<evidence type="ECO:0000313" key="2">
    <source>
        <dbReference type="Proteomes" id="UP000005808"/>
    </source>
</evidence>
<proteinExistence type="predicted"/>
<evidence type="ECO:0000313" key="1">
    <source>
        <dbReference type="EMBL" id="EHP44522.1"/>
    </source>
</evidence>
<gene>
    <name evidence="1" type="ORF">OR16_02525</name>
</gene>
<accession>H1RYZ1</accession>